<organism evidence="1 2">
    <name type="scientific">Riccia fluitans</name>
    <dbReference type="NCBI Taxonomy" id="41844"/>
    <lineage>
        <taxon>Eukaryota</taxon>
        <taxon>Viridiplantae</taxon>
        <taxon>Streptophyta</taxon>
        <taxon>Embryophyta</taxon>
        <taxon>Marchantiophyta</taxon>
        <taxon>Marchantiopsida</taxon>
        <taxon>Marchantiidae</taxon>
        <taxon>Marchantiales</taxon>
        <taxon>Ricciaceae</taxon>
        <taxon>Riccia</taxon>
    </lineage>
</organism>
<name>A0ABD1ZFR5_9MARC</name>
<dbReference type="EMBL" id="JBHFFA010000001">
    <property type="protein sequence ID" value="KAL2650282.1"/>
    <property type="molecule type" value="Genomic_DNA"/>
</dbReference>
<keyword evidence="2" id="KW-1185">Reference proteome</keyword>
<accession>A0ABD1ZFR5</accession>
<gene>
    <name evidence="1" type="ORF">R1flu_018410</name>
</gene>
<protein>
    <submittedName>
        <fullName evidence="1">Uncharacterized protein</fullName>
    </submittedName>
</protein>
<reference evidence="1 2" key="1">
    <citation type="submission" date="2024-09" db="EMBL/GenBank/DDBJ databases">
        <title>Chromosome-scale assembly of Riccia fluitans.</title>
        <authorList>
            <person name="Paukszto L."/>
            <person name="Sawicki J."/>
            <person name="Karawczyk K."/>
            <person name="Piernik-Szablinska J."/>
            <person name="Szczecinska M."/>
            <person name="Mazdziarz M."/>
        </authorList>
    </citation>
    <scope>NUCLEOTIDE SEQUENCE [LARGE SCALE GENOMIC DNA]</scope>
    <source>
        <strain evidence="1">Rf_01</strain>
        <tissue evidence="1">Aerial parts of the thallus</tissue>
    </source>
</reference>
<proteinExistence type="predicted"/>
<evidence type="ECO:0000313" key="1">
    <source>
        <dbReference type="EMBL" id="KAL2650282.1"/>
    </source>
</evidence>
<dbReference type="PANTHER" id="PTHR33116">
    <property type="entry name" value="REVERSE TRANSCRIPTASE ZINC-BINDING DOMAIN-CONTAINING PROTEIN-RELATED-RELATED"/>
    <property type="match status" value="1"/>
</dbReference>
<comment type="caution">
    <text evidence="1">The sequence shown here is derived from an EMBL/GenBank/DDBJ whole genome shotgun (WGS) entry which is preliminary data.</text>
</comment>
<dbReference type="AlphaFoldDB" id="A0ABD1ZFR5"/>
<evidence type="ECO:0000313" key="2">
    <source>
        <dbReference type="Proteomes" id="UP001605036"/>
    </source>
</evidence>
<dbReference type="PANTHER" id="PTHR33116:SF86">
    <property type="entry name" value="REVERSE TRANSCRIPTASE DOMAIN-CONTAINING PROTEIN"/>
    <property type="match status" value="1"/>
</dbReference>
<dbReference type="Proteomes" id="UP001605036">
    <property type="component" value="Unassembled WGS sequence"/>
</dbReference>
<sequence>MSRLCDEEGRVIQDEDLILERVHRLIALPSSEELNEAVKELPVNKAPEEDGLIAEVLHELWEEVGPGCLRFVQEETGCQVLNAGQFIMYLGCRFGIEGTEEERSRDLQDKIQRKLSKWVNRFLTWASRVILLQHILRAIPVYKFLGLGLRTTSYNKLETPCKAFLWGMNSDNKAKTALVSWNTVTKRKENGGLHLRPFKRVSEVLKMRYLGHLMHGEQTDWAQMVRYFIRQQLQKRTYNREIRLWTAEEGLLLLPLITTPQSEMTNNFIKSWLHFRKFLHLDEKDLALPGNLTLKQLKALTDRYLSRRPFNDRVISLSSKNWVSKYSPNSLMAQASG</sequence>